<dbReference type="RefSeq" id="WP_183327334.1">
    <property type="nucleotide sequence ID" value="NZ_JACHXP010000021.1"/>
</dbReference>
<keyword evidence="4" id="KW-0378">Hydrolase</keyword>
<dbReference type="AlphaFoldDB" id="A0A839VHA3"/>
<dbReference type="Proteomes" id="UP000547614">
    <property type="component" value="Unassembled WGS sequence"/>
</dbReference>
<sequence>MVDRTPMSLDELRLALQHIPADDRETWVSVGNACKTEYGDDGFSAWDEWSQQAASYKAADARSVWRSLTPGHVHLGTIIKLAIDGGWQRERREMSAEDRRRLKAEAEERRRRVAAQVEADQAKLERMQQAVAGACQRVMEQHLAAQGQSPYLERKGVGAYGVWFPRRTVLISIDSQRERADVWVGPEVRDWFRELPKPRPDHLHMFQLRPGDVVVPLRGQDGTLWALQTINRQGTKLFPKFGRKAGCCHLIGSDQAAPDIIAVAEGYATSASVHEMTGWPVAVALDVGNMARVAPPLMTMYPRARMILCGDDDPGTEGNPGRTKTQALAAQLGCAVAFPSMEAA</sequence>
<dbReference type="InterPro" id="IPR014819">
    <property type="entry name" value="PriCT_2"/>
</dbReference>
<evidence type="ECO:0000313" key="5">
    <source>
        <dbReference type="Proteomes" id="UP000547614"/>
    </source>
</evidence>
<evidence type="ECO:0000256" key="1">
    <source>
        <dbReference type="SAM" id="Coils"/>
    </source>
</evidence>
<dbReference type="InterPro" id="IPR006171">
    <property type="entry name" value="TOPRIM_dom"/>
</dbReference>
<name>A0A839VHA3_9GAMM</name>
<gene>
    <name evidence="4" type="ORF">FHR94_003343</name>
</gene>
<dbReference type="GO" id="GO:0004386">
    <property type="term" value="F:helicase activity"/>
    <property type="evidence" value="ECO:0007669"/>
    <property type="project" value="UniProtKB-KW"/>
</dbReference>
<keyword evidence="4" id="KW-0547">Nucleotide-binding</keyword>
<evidence type="ECO:0000259" key="2">
    <source>
        <dbReference type="Pfam" id="PF08707"/>
    </source>
</evidence>
<organism evidence="4 5">
    <name type="scientific">Halomonas cerina</name>
    <dbReference type="NCBI Taxonomy" id="447424"/>
    <lineage>
        <taxon>Bacteria</taxon>
        <taxon>Pseudomonadati</taxon>
        <taxon>Pseudomonadota</taxon>
        <taxon>Gammaproteobacteria</taxon>
        <taxon>Oceanospirillales</taxon>
        <taxon>Halomonadaceae</taxon>
        <taxon>Halomonas</taxon>
    </lineage>
</organism>
<comment type="caution">
    <text evidence="4">The sequence shown here is derived from an EMBL/GenBank/DDBJ whole genome shotgun (WGS) entry which is preliminary data.</text>
</comment>
<dbReference type="Pfam" id="PF13362">
    <property type="entry name" value="Toprim_3"/>
    <property type="match status" value="1"/>
</dbReference>
<keyword evidence="4" id="KW-0067">ATP-binding</keyword>
<keyword evidence="5" id="KW-1185">Reference proteome</keyword>
<dbReference type="Pfam" id="PF08707">
    <property type="entry name" value="PriCT_2"/>
    <property type="match status" value="1"/>
</dbReference>
<proteinExistence type="predicted"/>
<feature type="domain" description="Toprim" evidence="3">
    <location>
        <begin position="261"/>
        <end position="332"/>
    </location>
</feature>
<keyword evidence="4" id="KW-0347">Helicase</keyword>
<feature type="domain" description="Primase C-terminal 2" evidence="2">
    <location>
        <begin position="15"/>
        <end position="82"/>
    </location>
</feature>
<keyword evidence="1" id="KW-0175">Coiled coil</keyword>
<accession>A0A839VHA3</accession>
<reference evidence="4 5" key="1">
    <citation type="submission" date="2020-08" db="EMBL/GenBank/DDBJ databases">
        <title>Genomic Encyclopedia of Type Strains, Phase III (KMG-III): the genomes of soil and plant-associated and newly described type strains.</title>
        <authorList>
            <person name="Whitman W."/>
        </authorList>
    </citation>
    <scope>NUCLEOTIDE SEQUENCE [LARGE SCALE GENOMIC DNA]</scope>
    <source>
        <strain evidence="4 5">CECT 7282</strain>
    </source>
</reference>
<feature type="coiled-coil region" evidence="1">
    <location>
        <begin position="103"/>
        <end position="130"/>
    </location>
</feature>
<evidence type="ECO:0000259" key="3">
    <source>
        <dbReference type="Pfam" id="PF13362"/>
    </source>
</evidence>
<dbReference type="GO" id="GO:0016817">
    <property type="term" value="F:hydrolase activity, acting on acid anhydrides"/>
    <property type="evidence" value="ECO:0007669"/>
    <property type="project" value="InterPro"/>
</dbReference>
<dbReference type="EMBL" id="JACHXP010000021">
    <property type="protein sequence ID" value="MBB3192067.1"/>
    <property type="molecule type" value="Genomic_DNA"/>
</dbReference>
<protein>
    <submittedName>
        <fullName evidence="4">Putative DNA primase/helicase</fullName>
    </submittedName>
</protein>
<evidence type="ECO:0000313" key="4">
    <source>
        <dbReference type="EMBL" id="MBB3192067.1"/>
    </source>
</evidence>